<evidence type="ECO:0000313" key="4">
    <source>
        <dbReference type="Proteomes" id="UP000611796"/>
    </source>
</evidence>
<name>A0ABR7K4R9_9FIRM</name>
<dbReference type="RefSeq" id="WP_187006272.1">
    <property type="nucleotide sequence ID" value="NZ_JACRWD010000002.1"/>
</dbReference>
<organism evidence="3 4">
    <name type="scientific">Paeniclostridium hominis</name>
    <dbReference type="NCBI Taxonomy" id="2764329"/>
    <lineage>
        <taxon>Bacteria</taxon>
        <taxon>Bacillati</taxon>
        <taxon>Bacillota</taxon>
        <taxon>Clostridia</taxon>
        <taxon>Peptostreptococcales</taxon>
        <taxon>Peptostreptococcaceae</taxon>
        <taxon>Paeniclostridium</taxon>
    </lineage>
</organism>
<sequence length="260" mass="28814">MSKKRKIIKKRRIKKSRLFILALLVLIGIFSISFLVKNVFGNAKDNKVDDKNNVKDKTQQNIEIEHLSLENEKSNKKIKILIDPGHGGSDTGSKGFSGSLEKDISLEIAKKVAGVLSQQKDLEVILTRSEDTNVSLEERTDMANSQNIDLVVSIHQNAQNGASSANGTETYYPQNGINDSDKLAKSIQDTICLYLNTKNRGIYPSNVGILKSTDMPTALVEVGFLTNEKDEKNLKSQSYQNKMAEGIAQGILSYIDSKHK</sequence>
<evidence type="ECO:0000313" key="3">
    <source>
        <dbReference type="EMBL" id="MBC6004065.1"/>
    </source>
</evidence>
<dbReference type="PANTHER" id="PTHR30404:SF0">
    <property type="entry name" value="N-ACETYLMURAMOYL-L-ALANINE AMIDASE AMIC"/>
    <property type="match status" value="1"/>
</dbReference>
<evidence type="ECO:0000259" key="2">
    <source>
        <dbReference type="SMART" id="SM00646"/>
    </source>
</evidence>
<proteinExistence type="predicted"/>
<protein>
    <submittedName>
        <fullName evidence="3">N-acetylmuramoyl-L-alanine amidase</fullName>
    </submittedName>
</protein>
<dbReference type="SUPFAM" id="SSF53187">
    <property type="entry name" value="Zn-dependent exopeptidases"/>
    <property type="match status" value="1"/>
</dbReference>
<dbReference type="SMART" id="SM00646">
    <property type="entry name" value="Ami_3"/>
    <property type="match status" value="1"/>
</dbReference>
<feature type="domain" description="MurNAc-LAA" evidence="2">
    <location>
        <begin position="140"/>
        <end position="252"/>
    </location>
</feature>
<keyword evidence="1" id="KW-0378">Hydrolase</keyword>
<dbReference type="InterPro" id="IPR002508">
    <property type="entry name" value="MurNAc-LAA_cat"/>
</dbReference>
<dbReference type="CDD" id="cd02696">
    <property type="entry name" value="MurNAc-LAA"/>
    <property type="match status" value="1"/>
</dbReference>
<reference evidence="3 4" key="1">
    <citation type="submission" date="2020-08" db="EMBL/GenBank/DDBJ databases">
        <authorList>
            <person name="Liu C."/>
            <person name="Sun Q."/>
        </authorList>
    </citation>
    <scope>NUCLEOTIDE SEQUENCE [LARGE SCALE GENOMIC DNA]</scope>
    <source>
        <strain evidence="3 4">NSJ-45</strain>
    </source>
</reference>
<evidence type="ECO:0000256" key="1">
    <source>
        <dbReference type="ARBA" id="ARBA00022801"/>
    </source>
</evidence>
<dbReference type="Proteomes" id="UP000611796">
    <property type="component" value="Unassembled WGS sequence"/>
</dbReference>
<dbReference type="Gene3D" id="3.40.630.40">
    <property type="entry name" value="Zn-dependent exopeptidases"/>
    <property type="match status" value="1"/>
</dbReference>
<gene>
    <name evidence="3" type="ORF">H8891_09625</name>
</gene>
<dbReference type="PANTHER" id="PTHR30404">
    <property type="entry name" value="N-ACETYLMURAMOYL-L-ALANINE AMIDASE"/>
    <property type="match status" value="1"/>
</dbReference>
<dbReference type="InterPro" id="IPR050695">
    <property type="entry name" value="N-acetylmuramoyl_amidase_3"/>
</dbReference>
<dbReference type="Pfam" id="PF01520">
    <property type="entry name" value="Amidase_3"/>
    <property type="match status" value="1"/>
</dbReference>
<accession>A0ABR7K4R9</accession>
<keyword evidence="4" id="KW-1185">Reference proteome</keyword>
<comment type="caution">
    <text evidence="3">The sequence shown here is derived from an EMBL/GenBank/DDBJ whole genome shotgun (WGS) entry which is preliminary data.</text>
</comment>
<dbReference type="EMBL" id="JACRWD010000002">
    <property type="protein sequence ID" value="MBC6004065.1"/>
    <property type="molecule type" value="Genomic_DNA"/>
</dbReference>